<gene>
    <name evidence="1" type="ORF">BSYN_06930</name>
</gene>
<evidence type="ECO:0000313" key="2">
    <source>
        <dbReference type="Proteomes" id="UP001496674"/>
    </source>
</evidence>
<name>A0ABN6Z7T0_9BACE</name>
<dbReference type="EMBL" id="AP028055">
    <property type="protein sequence ID" value="BEG98428.1"/>
    <property type="molecule type" value="Genomic_DNA"/>
</dbReference>
<proteinExistence type="predicted"/>
<keyword evidence="2" id="KW-1185">Reference proteome</keyword>
<organism evidence="1 2">
    <name type="scientific">Bacteroides sedimenti</name>
    <dbReference type="NCBI Taxonomy" id="2136147"/>
    <lineage>
        <taxon>Bacteria</taxon>
        <taxon>Pseudomonadati</taxon>
        <taxon>Bacteroidota</taxon>
        <taxon>Bacteroidia</taxon>
        <taxon>Bacteroidales</taxon>
        <taxon>Bacteroidaceae</taxon>
        <taxon>Bacteroides</taxon>
    </lineage>
</organism>
<accession>A0ABN6Z7T0</accession>
<evidence type="ECO:0000313" key="1">
    <source>
        <dbReference type="EMBL" id="BEG98428.1"/>
    </source>
</evidence>
<dbReference type="Proteomes" id="UP001496674">
    <property type="component" value="Chromosome"/>
</dbReference>
<reference evidence="1 2" key="1">
    <citation type="submission" date="2023-04" db="EMBL/GenBank/DDBJ databases">
        <title>Draft genome sequence of acteroides sedimenti strain YN3PY1.</title>
        <authorList>
            <person name="Yoshida N."/>
        </authorList>
    </citation>
    <scope>NUCLEOTIDE SEQUENCE [LARGE SCALE GENOMIC DNA]</scope>
    <source>
        <strain evidence="1 2">YN3PY1</strain>
    </source>
</reference>
<sequence>MKPSKVLLLSAFIATLSFVLGSYYEGLYNKDVPFMVTDTVYVYAKDSLQHNISQTKNKENNMKNLD</sequence>
<dbReference type="RefSeq" id="WP_353333352.1">
    <property type="nucleotide sequence ID" value="NZ_AP028055.1"/>
</dbReference>
<protein>
    <submittedName>
        <fullName evidence="1">Uncharacterized protein</fullName>
    </submittedName>
</protein>